<dbReference type="Proteomes" id="UP000521313">
    <property type="component" value="Unassembled WGS sequence"/>
</dbReference>
<reference evidence="1 2" key="1">
    <citation type="submission" date="2020-08" db="EMBL/GenBank/DDBJ databases">
        <title>Genomic Encyclopedia of Type Strains, Phase IV (KMG-IV): sequencing the most valuable type-strain genomes for metagenomic binning, comparative biology and taxonomic classification.</title>
        <authorList>
            <person name="Goeker M."/>
        </authorList>
    </citation>
    <scope>NUCLEOTIDE SEQUENCE [LARGE SCALE GENOMIC DNA]</scope>
    <source>
        <strain evidence="1 2">DSM 26963</strain>
    </source>
</reference>
<dbReference type="InterPro" id="IPR025324">
    <property type="entry name" value="DUF4230"/>
</dbReference>
<sequence>MKKILIRFLTAIIGVSCVGCTKDKSDMGLDVSQMKSICELATIECYYHNVAKYKDDDVEGILWWKKDRNFWMEYSGVVTVGIDISQIDIDVHDESVTITIPPAEILGVKVDETSLTEDSFVIAENSAKVEAEHQTEAFKDAQNDMEKEAKNNSTLLSSAQQRAQKLLTDYIDNIGKQTGKEYTITWKYIDNSENSNTE</sequence>
<dbReference type="Pfam" id="PF14014">
    <property type="entry name" value="DUF4230"/>
    <property type="match status" value="1"/>
</dbReference>
<name>A0A7W8D4D8_9FIRM</name>
<proteinExistence type="predicted"/>
<dbReference type="EMBL" id="JACHHD010000013">
    <property type="protein sequence ID" value="MBB5185345.1"/>
    <property type="molecule type" value="Genomic_DNA"/>
</dbReference>
<comment type="caution">
    <text evidence="1">The sequence shown here is derived from an EMBL/GenBank/DDBJ whole genome shotgun (WGS) entry which is preliminary data.</text>
</comment>
<accession>A0A7W8D4D8</accession>
<organism evidence="1 2">
    <name type="scientific">Faecalicoccus acidiformans</name>
    <dbReference type="NCBI Taxonomy" id="915173"/>
    <lineage>
        <taxon>Bacteria</taxon>
        <taxon>Bacillati</taxon>
        <taxon>Bacillota</taxon>
        <taxon>Erysipelotrichia</taxon>
        <taxon>Erysipelotrichales</taxon>
        <taxon>Erysipelotrichaceae</taxon>
        <taxon>Faecalicoccus</taxon>
    </lineage>
</organism>
<protein>
    <recommendedName>
        <fullName evidence="3">DUF4230 domain-containing protein</fullName>
    </recommendedName>
</protein>
<evidence type="ECO:0008006" key="3">
    <source>
        <dbReference type="Google" id="ProtNLM"/>
    </source>
</evidence>
<gene>
    <name evidence="1" type="ORF">HNQ43_001399</name>
</gene>
<evidence type="ECO:0000313" key="1">
    <source>
        <dbReference type="EMBL" id="MBB5185345.1"/>
    </source>
</evidence>
<dbReference type="AlphaFoldDB" id="A0A7W8D4D8"/>
<evidence type="ECO:0000313" key="2">
    <source>
        <dbReference type="Proteomes" id="UP000521313"/>
    </source>
</evidence>
<dbReference type="RefSeq" id="WP_183376208.1">
    <property type="nucleotide sequence ID" value="NZ_JACHHD010000013.1"/>
</dbReference>